<evidence type="ECO:0000256" key="4">
    <source>
        <dbReference type="ARBA" id="ARBA00022825"/>
    </source>
</evidence>
<accession>D1C2F8</accession>
<evidence type="ECO:0000256" key="2">
    <source>
        <dbReference type="ARBA" id="ARBA00022670"/>
    </source>
</evidence>
<dbReference type="PROSITE" id="PS00708">
    <property type="entry name" value="PRO_ENDOPEP_SER"/>
    <property type="match status" value="1"/>
</dbReference>
<evidence type="ECO:0000256" key="7">
    <source>
        <dbReference type="ARBA" id="ARBA00032596"/>
    </source>
</evidence>
<evidence type="ECO:0000256" key="8">
    <source>
        <dbReference type="ARBA" id="ARBA00045885"/>
    </source>
</evidence>
<dbReference type="Pfam" id="PF26549">
    <property type="entry name" value="Tricorn_N"/>
    <property type="match status" value="1"/>
</dbReference>
<keyword evidence="3" id="KW-0378">Hydrolase</keyword>
<dbReference type="InterPro" id="IPR011042">
    <property type="entry name" value="6-blade_b-propeller_TolB-like"/>
</dbReference>
<evidence type="ECO:0000256" key="3">
    <source>
        <dbReference type="ARBA" id="ARBA00022801"/>
    </source>
</evidence>
<dbReference type="InParanoid" id="D1C2F8"/>
<dbReference type="GO" id="GO:0006508">
    <property type="term" value="P:proteolysis"/>
    <property type="evidence" value="ECO:0007669"/>
    <property type="project" value="UniProtKB-KW"/>
</dbReference>
<dbReference type="EMBL" id="CP001823">
    <property type="protein sequence ID" value="ACZ38425.1"/>
    <property type="molecule type" value="Genomic_DNA"/>
</dbReference>
<evidence type="ECO:0000256" key="6">
    <source>
        <dbReference type="ARBA" id="ARBA00032284"/>
    </source>
</evidence>
<keyword evidence="2" id="KW-0645">Protease</keyword>
<gene>
    <name evidence="10" type="ordered locus">Sthe_0989</name>
</gene>
<dbReference type="Gene3D" id="2.120.10.30">
    <property type="entry name" value="TolB, C-terminal domain"/>
    <property type="match status" value="2"/>
</dbReference>
<dbReference type="SUPFAM" id="SSF82171">
    <property type="entry name" value="DPP6 N-terminal domain-like"/>
    <property type="match status" value="1"/>
</dbReference>
<dbReference type="HOGENOM" id="CLU_008615_2_1_0"/>
<organism evidence="10 11">
    <name type="scientific">Sphaerobacter thermophilus (strain ATCC 49802 / DSM 20745 / KCCM 41009 / NCIMB 13125 / S 6022)</name>
    <dbReference type="NCBI Taxonomy" id="479434"/>
    <lineage>
        <taxon>Bacteria</taxon>
        <taxon>Pseudomonadati</taxon>
        <taxon>Thermomicrobiota</taxon>
        <taxon>Thermomicrobia</taxon>
        <taxon>Sphaerobacterales</taxon>
        <taxon>Sphaerobacterineae</taxon>
        <taxon>Sphaerobacteraceae</taxon>
        <taxon>Sphaerobacter</taxon>
    </lineage>
</organism>
<comment type="similarity">
    <text evidence="1">Belongs to the peptidase S9C family.</text>
</comment>
<keyword evidence="4" id="KW-0720">Serine protease</keyword>
<dbReference type="FunCoup" id="D1C2F8">
    <property type="interactions" value="11"/>
</dbReference>
<name>D1C2F8_SPHTD</name>
<dbReference type="SUPFAM" id="SSF53474">
    <property type="entry name" value="alpha/beta-Hydrolases"/>
    <property type="match status" value="1"/>
</dbReference>
<protein>
    <recommendedName>
        <fullName evidence="7">Acyl-peptide hydrolase</fullName>
    </recommendedName>
    <alternativeName>
        <fullName evidence="6">Acylaminoacyl-peptidase</fullName>
    </alternativeName>
</protein>
<proteinExistence type="inferred from homology"/>
<dbReference type="PANTHER" id="PTHR42776">
    <property type="entry name" value="SERINE PEPTIDASE S9 FAMILY MEMBER"/>
    <property type="match status" value="1"/>
</dbReference>
<dbReference type="AlphaFoldDB" id="D1C2F8"/>
<dbReference type="InterPro" id="IPR002471">
    <property type="entry name" value="Pept_S9_AS"/>
</dbReference>
<keyword evidence="11" id="KW-1185">Reference proteome</keyword>
<dbReference type="MEROPS" id="S09.071"/>
<reference evidence="11" key="1">
    <citation type="submission" date="2009-11" db="EMBL/GenBank/DDBJ databases">
        <title>The complete chromosome 1 of Sphaerobacter thermophilus DSM 20745.</title>
        <authorList>
            <person name="Lucas S."/>
            <person name="Copeland A."/>
            <person name="Lapidus A."/>
            <person name="Glavina del Rio T."/>
            <person name="Dalin E."/>
            <person name="Tice H."/>
            <person name="Bruce D."/>
            <person name="Goodwin L."/>
            <person name="Pitluck S."/>
            <person name="Kyrpides N."/>
            <person name="Mavromatis K."/>
            <person name="Ivanova N."/>
            <person name="Mikhailova N."/>
            <person name="LaButti K.M."/>
            <person name="Clum A."/>
            <person name="Sun H.I."/>
            <person name="Brettin T."/>
            <person name="Detter J.C."/>
            <person name="Han C."/>
            <person name="Larimer F."/>
            <person name="Land M."/>
            <person name="Hauser L."/>
            <person name="Markowitz V."/>
            <person name="Cheng J.F."/>
            <person name="Hugenholtz P."/>
            <person name="Woyke T."/>
            <person name="Wu D."/>
            <person name="Steenblock K."/>
            <person name="Schneider S."/>
            <person name="Pukall R."/>
            <person name="Goeker M."/>
            <person name="Klenk H.P."/>
            <person name="Eisen J.A."/>
        </authorList>
    </citation>
    <scope>NUCLEOTIDE SEQUENCE [LARGE SCALE GENOMIC DNA]</scope>
    <source>
        <strain evidence="11">ATCC 49802 / DSM 20745 / S 6022</strain>
    </source>
</reference>
<dbReference type="PANTHER" id="PTHR42776:SF27">
    <property type="entry name" value="DIPEPTIDYL PEPTIDASE FAMILY MEMBER 6"/>
    <property type="match status" value="1"/>
</dbReference>
<reference evidence="10 11" key="2">
    <citation type="journal article" date="2010" name="Stand. Genomic Sci.">
        <title>Complete genome sequence of Desulfohalobium retbaense type strain (HR(100)).</title>
        <authorList>
            <person name="Spring S."/>
            <person name="Nolan M."/>
            <person name="Lapidus A."/>
            <person name="Glavina Del Rio T."/>
            <person name="Copeland A."/>
            <person name="Tice H."/>
            <person name="Cheng J.F."/>
            <person name="Lucas S."/>
            <person name="Land M."/>
            <person name="Chen F."/>
            <person name="Bruce D."/>
            <person name="Goodwin L."/>
            <person name="Pitluck S."/>
            <person name="Ivanova N."/>
            <person name="Mavromatis K."/>
            <person name="Mikhailova N."/>
            <person name="Pati A."/>
            <person name="Chen A."/>
            <person name="Palaniappan K."/>
            <person name="Hauser L."/>
            <person name="Chang Y.J."/>
            <person name="Jeffries C.D."/>
            <person name="Munk C."/>
            <person name="Kiss H."/>
            <person name="Chain P."/>
            <person name="Han C."/>
            <person name="Brettin T."/>
            <person name="Detter J.C."/>
            <person name="Schuler E."/>
            <person name="Goker M."/>
            <person name="Rohde M."/>
            <person name="Bristow J."/>
            <person name="Eisen J.A."/>
            <person name="Markowitz V."/>
            <person name="Hugenholtz P."/>
            <person name="Kyrpides N.C."/>
            <person name="Klenk H.P."/>
        </authorList>
    </citation>
    <scope>NUCLEOTIDE SEQUENCE [LARGE SCALE GENOMIC DNA]</scope>
    <source>
        <strain evidence="11">ATCC 49802 / DSM 20745 / S 6022</strain>
    </source>
</reference>
<dbReference type="GO" id="GO:0004252">
    <property type="term" value="F:serine-type endopeptidase activity"/>
    <property type="evidence" value="ECO:0007669"/>
    <property type="project" value="InterPro"/>
</dbReference>
<dbReference type="eggNOG" id="COG0823">
    <property type="taxonomic scope" value="Bacteria"/>
</dbReference>
<dbReference type="InterPro" id="IPR029058">
    <property type="entry name" value="AB_hydrolase_fold"/>
</dbReference>
<dbReference type="Pfam" id="PF07676">
    <property type="entry name" value="PD40"/>
    <property type="match status" value="2"/>
</dbReference>
<dbReference type="eggNOG" id="COG1506">
    <property type="taxonomic scope" value="Bacteria"/>
</dbReference>
<dbReference type="Pfam" id="PF00326">
    <property type="entry name" value="Peptidase_S9"/>
    <property type="match status" value="1"/>
</dbReference>
<dbReference type="RefSeq" id="WP_012871472.1">
    <property type="nucleotide sequence ID" value="NC_013523.1"/>
</dbReference>
<dbReference type="STRING" id="479434.Sthe_0989"/>
<dbReference type="InterPro" id="IPR001375">
    <property type="entry name" value="Peptidase_S9_cat"/>
</dbReference>
<evidence type="ECO:0000313" key="11">
    <source>
        <dbReference type="Proteomes" id="UP000002027"/>
    </source>
</evidence>
<dbReference type="InterPro" id="IPR011659">
    <property type="entry name" value="WD40"/>
</dbReference>
<dbReference type="KEGG" id="sti:Sthe_0989"/>
<feature type="domain" description="Peptidase S9 prolyl oligopeptidase catalytic" evidence="9">
    <location>
        <begin position="456"/>
        <end position="665"/>
    </location>
</feature>
<evidence type="ECO:0000313" key="10">
    <source>
        <dbReference type="EMBL" id="ACZ38425.1"/>
    </source>
</evidence>
<dbReference type="Gene3D" id="3.40.50.1820">
    <property type="entry name" value="alpha/beta hydrolase"/>
    <property type="match status" value="1"/>
</dbReference>
<keyword evidence="5" id="KW-0007">Acetylation</keyword>
<dbReference type="FunFam" id="3.40.50.1820:FF:000028">
    <property type="entry name" value="S9 family peptidase"/>
    <property type="match status" value="1"/>
</dbReference>
<sequence length="665" mass="73544">MGASTGAKRRLTPEDIYNITLVSDAQISPDGRHVAYTQTILDKEKNDYRSSIFVVPVDGGTPRRFTSADARDSFPRWSPDGSRIAFLSNRTGKSQVWMISVDGGEATQVTDLPEGVTYFAWSPDGSTLALVSKTEAAQLEKREGDEEDEEKSDVVRITRIRFRADGVSGFLDDKRSHIWCIPAAGGDPWQVTSGDFDDAWPVWSPGGHEIAFVSNRTEDREYNTVSEIWAVPARGGEARPIATGDDAYFGRPVWSVDGAAIAFAGHRQPEAGGAIDSHVWVADGGATRCLTEGLGRTVGDAGINDTFASANPGLAWTPDGWIYFQVSDSGNTHVYRVPAGGGDPSLVVGGQRRVLDFSLSPDGSRIAFVAGDPLNPCDVYVCRADGSDERRLTAVNEEFFSSVALSQPEEFRVPSHADDRAEIHGWVMKPIGFEPGRKYPLVLEIHGGPHGMYANHYFHEFQLLAAQGYVVVYTNPRGSQGYGTEYASYTRAAWGEKDMPDLMAAVDYVIEQGYVDPNRLGVTGGSYGGYMTNWVIGHTDRFNAAVTQRCVSDLYSFFGTSDIGFNFGAYEWGGVPWEVRENYVRLSPITYVENMKTPLLIIHSEEDYRCPIAQAEQLFISLKILGREVEFVRFPNENHNLSRSGKPKHRVERLQFILGWFQRYL</sequence>
<comment type="function">
    <text evidence="8">This enzyme catalyzes the hydrolysis of the N-terminal peptide bond of an N-acetylated peptide to generate an N-acetylated amino acid and a peptide with a free N-terminus. It preferentially cleaves off Ac-Ala, Ac-Met and Ac-Ser. Also, involved in the degradation of oxidized and glycated proteins.</text>
</comment>
<dbReference type="Proteomes" id="UP000002027">
    <property type="component" value="Chromosome 1"/>
</dbReference>
<evidence type="ECO:0000256" key="5">
    <source>
        <dbReference type="ARBA" id="ARBA00022990"/>
    </source>
</evidence>
<dbReference type="Gene3D" id="2.120.10.60">
    <property type="entry name" value="Tricorn protease N-terminal domain"/>
    <property type="match status" value="1"/>
</dbReference>
<evidence type="ECO:0000256" key="1">
    <source>
        <dbReference type="ARBA" id="ARBA00010040"/>
    </source>
</evidence>
<evidence type="ECO:0000259" key="9">
    <source>
        <dbReference type="Pfam" id="PF00326"/>
    </source>
</evidence>